<dbReference type="RefSeq" id="WP_354418049.1">
    <property type="nucleotide sequence ID" value="NZ_JBEPLM010000027.1"/>
</dbReference>
<evidence type="ECO:0000313" key="7">
    <source>
        <dbReference type="Proteomes" id="UP001549036"/>
    </source>
</evidence>
<evidence type="ECO:0000256" key="1">
    <source>
        <dbReference type="ARBA" id="ARBA00022670"/>
    </source>
</evidence>
<keyword evidence="3" id="KW-0788">Thiol protease</keyword>
<protein>
    <submittedName>
        <fullName evidence="6">Site-specific recombinase XerD</fullName>
    </submittedName>
</protein>
<feature type="compositionally biased region" description="Low complexity" evidence="4">
    <location>
        <begin position="1020"/>
        <end position="1029"/>
    </location>
</feature>
<accession>A0ABV2I3Z4</accession>
<feature type="region of interest" description="Disordered" evidence="4">
    <location>
        <begin position="1"/>
        <end position="68"/>
    </location>
</feature>
<reference evidence="6 7" key="1">
    <citation type="submission" date="2024-06" db="EMBL/GenBank/DDBJ databases">
        <title>Genomic Encyclopedia of Type Strains, Phase IV (KMG-IV): sequencing the most valuable type-strain genomes for metagenomic binning, comparative biology and taxonomic classification.</title>
        <authorList>
            <person name="Goeker M."/>
        </authorList>
    </citation>
    <scope>NUCLEOTIDE SEQUENCE [LARGE SCALE GENOMIC DNA]</scope>
    <source>
        <strain evidence="6 7">DSM 29846</strain>
    </source>
</reference>
<keyword evidence="7" id="KW-1185">Reference proteome</keyword>
<dbReference type="InterPro" id="IPR044613">
    <property type="entry name" value="Nep1/2-like"/>
</dbReference>
<keyword evidence="1" id="KW-0645">Protease</keyword>
<name>A0ABV2I3Z4_9HYPH</name>
<evidence type="ECO:0000256" key="3">
    <source>
        <dbReference type="ARBA" id="ARBA00022807"/>
    </source>
</evidence>
<dbReference type="Gene3D" id="3.40.395.10">
    <property type="entry name" value="Adenoviral Proteinase, Chain A"/>
    <property type="match status" value="1"/>
</dbReference>
<evidence type="ECO:0000259" key="5">
    <source>
        <dbReference type="PROSITE" id="PS50600"/>
    </source>
</evidence>
<feature type="region of interest" description="Disordered" evidence="4">
    <location>
        <begin position="821"/>
        <end position="854"/>
    </location>
</feature>
<dbReference type="Proteomes" id="UP001549036">
    <property type="component" value="Unassembled WGS sequence"/>
</dbReference>
<keyword evidence="2" id="KW-0378">Hydrolase</keyword>
<feature type="region of interest" description="Disordered" evidence="4">
    <location>
        <begin position="915"/>
        <end position="1059"/>
    </location>
</feature>
<feature type="compositionally biased region" description="Low complexity" evidence="4">
    <location>
        <begin position="837"/>
        <end position="846"/>
    </location>
</feature>
<proteinExistence type="predicted"/>
<gene>
    <name evidence="6" type="ORF">ABID26_007051</name>
</gene>
<feature type="region of interest" description="Disordered" evidence="4">
    <location>
        <begin position="195"/>
        <end position="222"/>
    </location>
</feature>
<dbReference type="PANTHER" id="PTHR46468">
    <property type="entry name" value="SENTRIN-SPECIFIC PROTEASE 8"/>
    <property type="match status" value="1"/>
</dbReference>
<organism evidence="6 7">
    <name type="scientific">Mesorhizobium shonense</name>
    <dbReference type="NCBI Taxonomy" id="1209948"/>
    <lineage>
        <taxon>Bacteria</taxon>
        <taxon>Pseudomonadati</taxon>
        <taxon>Pseudomonadota</taxon>
        <taxon>Alphaproteobacteria</taxon>
        <taxon>Hyphomicrobiales</taxon>
        <taxon>Phyllobacteriaceae</taxon>
        <taxon>Mesorhizobium</taxon>
    </lineage>
</organism>
<feature type="compositionally biased region" description="Polar residues" evidence="4">
    <location>
        <begin position="978"/>
        <end position="992"/>
    </location>
</feature>
<dbReference type="EMBL" id="JBEPLM010000027">
    <property type="protein sequence ID" value="MET3597625.1"/>
    <property type="molecule type" value="Genomic_DNA"/>
</dbReference>
<dbReference type="PANTHER" id="PTHR46468:SF1">
    <property type="entry name" value="SENTRIN-SPECIFIC PROTEASE 8"/>
    <property type="match status" value="1"/>
</dbReference>
<feature type="compositionally biased region" description="Low complexity" evidence="4">
    <location>
        <begin position="917"/>
        <end position="951"/>
    </location>
</feature>
<dbReference type="Pfam" id="PF02902">
    <property type="entry name" value="Peptidase_C48"/>
    <property type="match status" value="1"/>
</dbReference>
<dbReference type="SUPFAM" id="SSF54001">
    <property type="entry name" value="Cysteine proteinases"/>
    <property type="match status" value="1"/>
</dbReference>
<sequence length="1270" mass="137436">MDPFNNVNPSGVSDLARTDDAGSQQQTDQARFQEHLNALQPGQHRQAVPDSRLARRRTGSHADAVGPRMLQEQDVAEGGSHLPFAPPAHSPAQSFDQDELFAAADRAGSFPAASFASAQFWQDVERVVHSPAQSVDQPRSRAALGGGYEALSSMPPPRVNLPATGFGSAPDFVSLPHVVADAYRPAANQQGDLTGARHTTPAAASHQAAVVQQTRSRKRGREHPDEALFAAYRAEAAKTAKVGESSIAGDIVALRKFSIWLDENHQSQINGRVEDEQLVGLVKDFAGNDAVLLGDTKVALGRLRQHSAGQPVTAASAVRPGTKDDEELFAQYRAKAVVKGSAVRRDLAALRKFSKWLAENHRTQIAGRIEDPGLDALAKDFAARDDERINPALKRLRQLSVRQPGTAASNVRPGTKDYEQLFAQAAGLKEGTRGGNLTGAHHTMPAAAPHQASLVQQTRSRKHIREHPDEALFAAYRAEAANTAKVSGASIDRDTTALRKFSKWLAENHRTQIAGRIEDPGLDALAKDFAGNDAKLLGQLNVALERLRQHSAGQPVTIASNIREFGTKDDEELPARYQTRAIAARLKEGTMWHDLAALRKFSKWLHENHRTQIAGRIEDPGVDDLAKDFAGNDAKLLSELNVALGRLRQADAGQTVTTARARPVSEEKQVIEDACRAAASRYSQITLSIYRSHLGRFNSWLSQNFGKDIAQIEPTVLSRAVEEYKMTAAPVFGAAWGFMQKYLQMVAANNALGLAAQGQAAPRGQPSGPPTGAVQSTPPVVFSPIPMSPSDPAWDVLRAFHEEEAVKRGAPMATNVPQFHQTTSLPPELAPMPAPSSPAQSADSSSTFAGLAPLSPIPYRHPDFDLNALTPEQLTEEGSGSGHWSAVAGSAIAQPGSSRRSSQIYAGLDDIVDLQDDAGSAPRSDAARSRSIAGPSPSSSVPGEGSAASSAVHGRPPELGPQLGSREQADLGVRPAASQESYDQSQLWQQVDQAGRQRPAGWDRPWSAWSPPSDQDMGPARRSASARSSDIYRGLDPLVDLPSTPAELRDDAHSTPFPGTASDAQIEALNPRASSHDRGLALDATQWLSDEHIQRDYELLAQELQRENPDLAARTRLADPLIAHYHLRLGSDNAALGAFQRIVYDRNGNDTADFLFLPVNDASATDPERRGSHWSLLLVDRRERARPVAYHYDSADRLNAQPAAQLARRLGARLEPVRMTQQQNSYDCGVFVLDGTRALVGRLGQRQQPARLHLDNLVIDRQALQDRLRG</sequence>
<dbReference type="InterPro" id="IPR003653">
    <property type="entry name" value="Peptidase_C48_C"/>
</dbReference>
<comment type="caution">
    <text evidence="6">The sequence shown here is derived from an EMBL/GenBank/DDBJ whole genome shotgun (WGS) entry which is preliminary data.</text>
</comment>
<evidence type="ECO:0000256" key="4">
    <source>
        <dbReference type="SAM" id="MobiDB-lite"/>
    </source>
</evidence>
<feature type="compositionally biased region" description="Polar residues" evidence="4">
    <location>
        <begin position="1"/>
        <end position="11"/>
    </location>
</feature>
<evidence type="ECO:0000313" key="6">
    <source>
        <dbReference type="EMBL" id="MET3597625.1"/>
    </source>
</evidence>
<dbReference type="InterPro" id="IPR038765">
    <property type="entry name" value="Papain-like_cys_pep_sf"/>
</dbReference>
<feature type="compositionally biased region" description="Polar residues" evidence="4">
    <location>
        <begin position="21"/>
        <end position="30"/>
    </location>
</feature>
<feature type="domain" description="Ubiquitin-like protease family profile" evidence="5">
    <location>
        <begin position="1059"/>
        <end position="1239"/>
    </location>
</feature>
<dbReference type="PROSITE" id="PS50600">
    <property type="entry name" value="ULP_PROTEASE"/>
    <property type="match status" value="1"/>
</dbReference>
<feature type="compositionally biased region" description="Low complexity" evidence="4">
    <location>
        <begin position="202"/>
        <end position="213"/>
    </location>
</feature>
<evidence type="ECO:0000256" key="2">
    <source>
        <dbReference type="ARBA" id="ARBA00022801"/>
    </source>
</evidence>